<dbReference type="InParanoid" id="A0A409WR02"/>
<feature type="region of interest" description="Disordered" evidence="1">
    <location>
        <begin position="1"/>
        <end position="24"/>
    </location>
</feature>
<feature type="compositionally biased region" description="Polar residues" evidence="1">
    <location>
        <begin position="1"/>
        <end position="10"/>
    </location>
</feature>
<sequence>MPKSKQGSTKASRERRSTSRLSRKIVSITPEEVERRKEAHRAAQARYRAKNRSKLKVQASQYRLAKKREKQIADDEEEYQRLMAQELDDV</sequence>
<dbReference type="AlphaFoldDB" id="A0A409WR02"/>
<comment type="caution">
    <text evidence="2">The sequence shown here is derived from an EMBL/GenBank/DDBJ whole genome shotgun (WGS) entry which is preliminary data.</text>
</comment>
<evidence type="ECO:0000256" key="1">
    <source>
        <dbReference type="SAM" id="MobiDB-lite"/>
    </source>
</evidence>
<dbReference type="OrthoDB" id="3114862at2759"/>
<accession>A0A409WR02</accession>
<reference evidence="2 3" key="1">
    <citation type="journal article" date="2018" name="Evol. Lett.">
        <title>Horizontal gene cluster transfer increased hallucinogenic mushroom diversity.</title>
        <authorList>
            <person name="Reynolds H.T."/>
            <person name="Vijayakumar V."/>
            <person name="Gluck-Thaler E."/>
            <person name="Korotkin H.B."/>
            <person name="Matheny P.B."/>
            <person name="Slot J.C."/>
        </authorList>
    </citation>
    <scope>NUCLEOTIDE SEQUENCE [LARGE SCALE GENOMIC DNA]</scope>
    <source>
        <strain evidence="2 3">SRW20</strain>
    </source>
</reference>
<evidence type="ECO:0008006" key="4">
    <source>
        <dbReference type="Google" id="ProtNLM"/>
    </source>
</evidence>
<keyword evidence="3" id="KW-1185">Reference proteome</keyword>
<protein>
    <recommendedName>
        <fullName evidence="4">BZIP domain-containing protein</fullName>
    </recommendedName>
</protein>
<evidence type="ECO:0000313" key="2">
    <source>
        <dbReference type="EMBL" id="PPQ80920.1"/>
    </source>
</evidence>
<organism evidence="2 3">
    <name type="scientific">Gymnopilus dilepis</name>
    <dbReference type="NCBI Taxonomy" id="231916"/>
    <lineage>
        <taxon>Eukaryota</taxon>
        <taxon>Fungi</taxon>
        <taxon>Dikarya</taxon>
        <taxon>Basidiomycota</taxon>
        <taxon>Agaricomycotina</taxon>
        <taxon>Agaricomycetes</taxon>
        <taxon>Agaricomycetidae</taxon>
        <taxon>Agaricales</taxon>
        <taxon>Agaricineae</taxon>
        <taxon>Hymenogastraceae</taxon>
        <taxon>Gymnopilus</taxon>
    </lineage>
</organism>
<dbReference type="EMBL" id="NHYE01004920">
    <property type="protein sequence ID" value="PPQ80920.1"/>
    <property type="molecule type" value="Genomic_DNA"/>
</dbReference>
<evidence type="ECO:0000313" key="3">
    <source>
        <dbReference type="Proteomes" id="UP000284706"/>
    </source>
</evidence>
<name>A0A409WR02_9AGAR</name>
<dbReference type="Proteomes" id="UP000284706">
    <property type="component" value="Unassembled WGS sequence"/>
</dbReference>
<proteinExistence type="predicted"/>
<gene>
    <name evidence="2" type="ORF">CVT26_014995</name>
</gene>